<name>A0ABW4FC90_9PSEU</name>
<dbReference type="InterPro" id="IPR052164">
    <property type="entry name" value="Anthracycline_SecMetBiosynth"/>
</dbReference>
<comment type="caution">
    <text evidence="2">The sequence shown here is derived from an EMBL/GenBank/DDBJ whole genome shotgun (WGS) entry which is preliminary data.</text>
</comment>
<dbReference type="Gene3D" id="3.10.180.10">
    <property type="entry name" value="2,3-Dihydroxybiphenyl 1,2-Dioxygenase, domain 1"/>
    <property type="match status" value="1"/>
</dbReference>
<accession>A0ABW4FC90</accession>
<dbReference type="EMBL" id="JBHUCP010000001">
    <property type="protein sequence ID" value="MFD1527938.1"/>
    <property type="molecule type" value="Genomic_DNA"/>
</dbReference>
<dbReference type="InterPro" id="IPR029068">
    <property type="entry name" value="Glyas_Bleomycin-R_OHBP_Dase"/>
</dbReference>
<sequence length="130" mass="13572">MASGYFTQPHVRVSYLSINCTDWQACRTFYEALGVTFVEEEHPGVPLHLTGEVGGAVLELHGPAARGGAVGPGFRLGFDVADVHAAADALVAAGGVLQRAPAAGPWGVRAVVIDPDGRRVELTEPASDPR</sequence>
<feature type="domain" description="VOC" evidence="1">
    <location>
        <begin position="12"/>
        <end position="125"/>
    </location>
</feature>
<dbReference type="PANTHER" id="PTHR33993">
    <property type="entry name" value="GLYOXALASE-RELATED"/>
    <property type="match status" value="1"/>
</dbReference>
<dbReference type="PANTHER" id="PTHR33993:SF2">
    <property type="entry name" value="VOC DOMAIN-CONTAINING PROTEIN"/>
    <property type="match status" value="1"/>
</dbReference>
<dbReference type="Pfam" id="PF00903">
    <property type="entry name" value="Glyoxalase"/>
    <property type="match status" value="1"/>
</dbReference>
<dbReference type="PROSITE" id="PS51819">
    <property type="entry name" value="VOC"/>
    <property type="match status" value="1"/>
</dbReference>
<dbReference type="InterPro" id="IPR037523">
    <property type="entry name" value="VOC_core"/>
</dbReference>
<evidence type="ECO:0000259" key="1">
    <source>
        <dbReference type="PROSITE" id="PS51819"/>
    </source>
</evidence>
<gene>
    <name evidence="2" type="ORF">ACFSCY_00615</name>
</gene>
<evidence type="ECO:0000313" key="3">
    <source>
        <dbReference type="Proteomes" id="UP001597145"/>
    </source>
</evidence>
<reference evidence="3" key="1">
    <citation type="journal article" date="2019" name="Int. J. Syst. Evol. Microbiol.">
        <title>The Global Catalogue of Microorganisms (GCM) 10K type strain sequencing project: providing services to taxonomists for standard genome sequencing and annotation.</title>
        <authorList>
            <consortium name="The Broad Institute Genomics Platform"/>
            <consortium name="The Broad Institute Genome Sequencing Center for Infectious Disease"/>
            <person name="Wu L."/>
            <person name="Ma J."/>
        </authorList>
    </citation>
    <scope>NUCLEOTIDE SEQUENCE [LARGE SCALE GENOMIC DNA]</scope>
    <source>
        <strain evidence="3">JCM 12165</strain>
    </source>
</reference>
<evidence type="ECO:0000313" key="2">
    <source>
        <dbReference type="EMBL" id="MFD1527938.1"/>
    </source>
</evidence>
<keyword evidence="3" id="KW-1185">Reference proteome</keyword>
<dbReference type="InterPro" id="IPR004360">
    <property type="entry name" value="Glyas_Fos-R_dOase_dom"/>
</dbReference>
<protein>
    <submittedName>
        <fullName evidence="2">VOC family protein</fullName>
    </submittedName>
</protein>
<proteinExistence type="predicted"/>
<dbReference type="SUPFAM" id="SSF54593">
    <property type="entry name" value="Glyoxalase/Bleomycin resistance protein/Dihydroxybiphenyl dioxygenase"/>
    <property type="match status" value="1"/>
</dbReference>
<dbReference type="RefSeq" id="WP_343971878.1">
    <property type="nucleotide sequence ID" value="NZ_BAAAJG010000003.1"/>
</dbReference>
<organism evidence="2 3">
    <name type="scientific">Pseudonocardia aurantiaca</name>
    <dbReference type="NCBI Taxonomy" id="75290"/>
    <lineage>
        <taxon>Bacteria</taxon>
        <taxon>Bacillati</taxon>
        <taxon>Actinomycetota</taxon>
        <taxon>Actinomycetes</taxon>
        <taxon>Pseudonocardiales</taxon>
        <taxon>Pseudonocardiaceae</taxon>
        <taxon>Pseudonocardia</taxon>
    </lineage>
</organism>
<dbReference type="Proteomes" id="UP001597145">
    <property type="component" value="Unassembled WGS sequence"/>
</dbReference>